<dbReference type="SUPFAM" id="SSF82199">
    <property type="entry name" value="SET domain"/>
    <property type="match status" value="1"/>
</dbReference>
<dbReference type="SUPFAM" id="SSF48452">
    <property type="entry name" value="TPR-like"/>
    <property type="match status" value="1"/>
</dbReference>
<dbReference type="PROSITE" id="PS50865">
    <property type="entry name" value="ZF_MYND_2"/>
    <property type="match status" value="1"/>
</dbReference>
<dbReference type="EMBL" id="JBDJPC010000007">
    <property type="protein sequence ID" value="KAL1494325.1"/>
    <property type="molecule type" value="Genomic_DNA"/>
</dbReference>
<keyword evidence="2" id="KW-0808">Transferase</keyword>
<comment type="function">
    <text evidence="7">Protein-lysine N-methyltransferase. Monomethylates PRMT5, modulating its transcriptional activity. May also act as a histone methyltransferase. Plays a critical role in cardiac development. Acts as a key epigenetic regulator of gene expression during cardiac development via its dual activities as a methyltransferase and negative regulator of HDAC1.</text>
</comment>
<dbReference type="GO" id="GO:0008270">
    <property type="term" value="F:zinc ion binding"/>
    <property type="evidence" value="ECO:0007669"/>
    <property type="project" value="UniProtKB-KW"/>
</dbReference>
<organism evidence="13 14">
    <name type="scientific">Hypothenemus hampei</name>
    <name type="common">Coffee berry borer</name>
    <dbReference type="NCBI Taxonomy" id="57062"/>
    <lineage>
        <taxon>Eukaryota</taxon>
        <taxon>Metazoa</taxon>
        <taxon>Ecdysozoa</taxon>
        <taxon>Arthropoda</taxon>
        <taxon>Hexapoda</taxon>
        <taxon>Insecta</taxon>
        <taxon>Pterygota</taxon>
        <taxon>Neoptera</taxon>
        <taxon>Endopterygota</taxon>
        <taxon>Coleoptera</taxon>
        <taxon>Polyphaga</taxon>
        <taxon>Cucujiformia</taxon>
        <taxon>Curculionidae</taxon>
        <taxon>Scolytinae</taxon>
        <taxon>Hypothenemus</taxon>
    </lineage>
</organism>
<dbReference type="PANTHER" id="PTHR46165:SF5">
    <property type="entry name" value="RE32936P"/>
    <property type="match status" value="1"/>
</dbReference>
<dbReference type="GO" id="GO:0032259">
    <property type="term" value="P:methylation"/>
    <property type="evidence" value="ECO:0007669"/>
    <property type="project" value="UniProtKB-KW"/>
</dbReference>
<accession>A0ABD1EHZ3</accession>
<evidence type="ECO:0000256" key="7">
    <source>
        <dbReference type="ARBA" id="ARBA00093423"/>
    </source>
</evidence>
<dbReference type="Gene3D" id="1.10.220.160">
    <property type="match status" value="1"/>
</dbReference>
<dbReference type="SMART" id="SM00028">
    <property type="entry name" value="TPR"/>
    <property type="match status" value="3"/>
</dbReference>
<keyword evidence="4" id="KW-0479">Metal-binding</keyword>
<feature type="domain" description="SET" evidence="11">
    <location>
        <begin position="250"/>
        <end position="505"/>
    </location>
</feature>
<dbReference type="InterPro" id="IPR052097">
    <property type="entry name" value="SET-MYND_domain_protein"/>
</dbReference>
<dbReference type="InterPro" id="IPR046341">
    <property type="entry name" value="SET_dom_sf"/>
</dbReference>
<keyword evidence="14" id="KW-1185">Reference proteome</keyword>
<dbReference type="Gene3D" id="1.25.40.10">
    <property type="entry name" value="Tetratricopeptide repeat domain"/>
    <property type="match status" value="1"/>
</dbReference>
<evidence type="ECO:0000313" key="14">
    <source>
        <dbReference type="Proteomes" id="UP001566132"/>
    </source>
</evidence>
<protein>
    <recommendedName>
        <fullName evidence="8">Protein-lysine N-methyltransferase SMYD4</fullName>
    </recommendedName>
    <alternativeName>
        <fullName evidence="9">SET and MYND domain-containing protein 4</fullName>
    </alternativeName>
</protein>
<dbReference type="Gene3D" id="6.10.140.2220">
    <property type="match status" value="1"/>
</dbReference>
<dbReference type="GO" id="GO:0008757">
    <property type="term" value="F:S-adenosylmethionine-dependent methyltransferase activity"/>
    <property type="evidence" value="ECO:0007669"/>
    <property type="project" value="UniProtKB-ARBA"/>
</dbReference>
<dbReference type="CDD" id="cd10536">
    <property type="entry name" value="SET_SMYD4"/>
    <property type="match status" value="1"/>
</dbReference>
<dbReference type="InterPro" id="IPR011990">
    <property type="entry name" value="TPR-like_helical_dom_sf"/>
</dbReference>
<dbReference type="InterPro" id="IPR019734">
    <property type="entry name" value="TPR_rpt"/>
</dbReference>
<dbReference type="PROSITE" id="PS50280">
    <property type="entry name" value="SET"/>
    <property type="match status" value="1"/>
</dbReference>
<dbReference type="InterPro" id="IPR044421">
    <property type="entry name" value="SMYD4_SET"/>
</dbReference>
<name>A0ABD1EHZ3_HYPHA</name>
<evidence type="ECO:0000313" key="13">
    <source>
        <dbReference type="EMBL" id="KAL1494325.1"/>
    </source>
</evidence>
<reference evidence="13 14" key="1">
    <citation type="submission" date="2024-05" db="EMBL/GenBank/DDBJ databases">
        <title>Genetic variation in Jamaican populations of the coffee berry borer (Hypothenemus hampei).</title>
        <authorList>
            <person name="Errbii M."/>
            <person name="Myrie A."/>
        </authorList>
    </citation>
    <scope>NUCLEOTIDE SEQUENCE [LARGE SCALE GENOMIC DNA]</scope>
    <source>
        <strain evidence="13">JA-Hopewell-2020-01-JO</strain>
        <tissue evidence="13">Whole body</tissue>
    </source>
</reference>
<proteinExistence type="predicted"/>
<evidence type="ECO:0000256" key="9">
    <source>
        <dbReference type="ARBA" id="ARBA00093680"/>
    </source>
</evidence>
<dbReference type="GO" id="GO:0008276">
    <property type="term" value="F:protein methyltransferase activity"/>
    <property type="evidence" value="ECO:0007669"/>
    <property type="project" value="UniProtKB-ARBA"/>
</dbReference>
<keyword evidence="3" id="KW-0949">S-adenosyl-L-methionine</keyword>
<evidence type="ECO:0000256" key="3">
    <source>
        <dbReference type="ARBA" id="ARBA00022691"/>
    </source>
</evidence>
<dbReference type="SUPFAM" id="SSF144232">
    <property type="entry name" value="HIT/MYND zinc finger-like"/>
    <property type="match status" value="1"/>
</dbReference>
<feature type="domain" description="MYND-type" evidence="12">
    <location>
        <begin position="295"/>
        <end position="334"/>
    </location>
</feature>
<dbReference type="InterPro" id="IPR002893">
    <property type="entry name" value="Znf_MYND"/>
</dbReference>
<evidence type="ECO:0000256" key="5">
    <source>
        <dbReference type="ARBA" id="ARBA00022771"/>
    </source>
</evidence>
<gene>
    <name evidence="13" type="ORF">ABEB36_009940</name>
</gene>
<dbReference type="InterPro" id="IPR001214">
    <property type="entry name" value="SET_dom"/>
</dbReference>
<dbReference type="Gene3D" id="2.170.270.10">
    <property type="entry name" value="SET domain"/>
    <property type="match status" value="1"/>
</dbReference>
<evidence type="ECO:0000256" key="10">
    <source>
        <dbReference type="PROSITE-ProRule" id="PRU00134"/>
    </source>
</evidence>
<evidence type="ECO:0000256" key="2">
    <source>
        <dbReference type="ARBA" id="ARBA00022679"/>
    </source>
</evidence>
<keyword evidence="1" id="KW-0489">Methyltransferase</keyword>
<evidence type="ECO:0000256" key="4">
    <source>
        <dbReference type="ARBA" id="ARBA00022723"/>
    </source>
</evidence>
<dbReference type="GO" id="GO:0008170">
    <property type="term" value="F:N-methyltransferase activity"/>
    <property type="evidence" value="ECO:0007669"/>
    <property type="project" value="UniProtKB-ARBA"/>
</dbReference>
<evidence type="ECO:0000256" key="6">
    <source>
        <dbReference type="ARBA" id="ARBA00022833"/>
    </source>
</evidence>
<evidence type="ECO:0000256" key="8">
    <source>
        <dbReference type="ARBA" id="ARBA00093635"/>
    </source>
</evidence>
<sequence>MALGNFQDVEYRQICSEKTLQSNSQGFFLDCYNMFIQEAGNKWIKTIFGKAKSDKERLELLYKSQETSELLRNFLNNIQEVFRSKNAEVSQKRRLEGETLIKQNDYNRALILFSQSVIRAPKTGTEKRFDSGLSLSLALWGRSEALLHLKKFSEALMDIQQALKENLPASFKARAFWNMGICYEGTNEPSRAKISFNLAENLLQNDLEKLQKLIGLKRQILNNSEKIPEMHSIKPNISGNINEIIPNVSRKLKVKSSKKFGRYMVAGERIPVGDHLVVESPYAACLLPEMSGTHCHECFKRLLAPYGCEDCASVAFCSVECREKAQKTYHQYECKFLDLLIGSGMSILGYTALRMVTQKGLAECLKIYKNRDKEPIYKLCTNSHLRSPEDFLQRTLMSTFLLRILQKSHFFPENTNQISEMQLSIGEMILFNLQMLQFNAHEVYETIIDKLKSKISHIGVAVYLSASLFNHACNPALSRHFFGKDIILSSLRPLEANEIVPENYGPVFTRKTLMERKRCLWSRYWFDCCCVACEQEWPGIGRGLEGVNKRLRCTTEECKQFFTTPLKKNIVECSKCRKTIDLTKHIELSFWCETQYQVAADEMEKNQFENATKRLSEAITVFYRISCSPNKETHMAEEMLSKCLAQSGNQFKS</sequence>
<keyword evidence="6" id="KW-0862">Zinc</keyword>
<dbReference type="Proteomes" id="UP001566132">
    <property type="component" value="Unassembled WGS sequence"/>
</dbReference>
<dbReference type="AlphaFoldDB" id="A0ABD1EHZ3"/>
<keyword evidence="5 10" id="KW-0863">Zinc-finger</keyword>
<evidence type="ECO:0000259" key="12">
    <source>
        <dbReference type="PROSITE" id="PS50865"/>
    </source>
</evidence>
<comment type="caution">
    <text evidence="13">The sequence shown here is derived from an EMBL/GenBank/DDBJ whole genome shotgun (WGS) entry which is preliminary data.</text>
</comment>
<evidence type="ECO:0000256" key="1">
    <source>
        <dbReference type="ARBA" id="ARBA00022603"/>
    </source>
</evidence>
<dbReference type="Pfam" id="PF01753">
    <property type="entry name" value="zf-MYND"/>
    <property type="match status" value="1"/>
</dbReference>
<dbReference type="PANTHER" id="PTHR46165">
    <property type="entry name" value="SET AND MYND DOMAIN-CONTAINING PROTEIN 4"/>
    <property type="match status" value="1"/>
</dbReference>
<evidence type="ECO:0000259" key="11">
    <source>
        <dbReference type="PROSITE" id="PS50280"/>
    </source>
</evidence>